<evidence type="ECO:0000313" key="1">
    <source>
        <dbReference type="EMBL" id="KAK2026647.1"/>
    </source>
</evidence>
<proteinExistence type="predicted"/>
<sequence length="89" mass="9692">MSSEHQAPRFCTDCFKGTLRGDVEPRGTVETVYGLPTYVARPEPGREPAGVVVILPDAFGWELPNTRVMADAYAARIPAVVLLPDFMNG</sequence>
<dbReference type="InterPro" id="IPR029058">
    <property type="entry name" value="AB_hydrolase_fold"/>
</dbReference>
<reference evidence="1" key="1">
    <citation type="submission" date="2021-06" db="EMBL/GenBank/DDBJ databases">
        <title>Comparative genomics, transcriptomics and evolutionary studies reveal genomic signatures of adaptation to plant cell wall in hemibiotrophic fungi.</title>
        <authorList>
            <consortium name="DOE Joint Genome Institute"/>
            <person name="Baroncelli R."/>
            <person name="Diaz J.F."/>
            <person name="Benocci T."/>
            <person name="Peng M."/>
            <person name="Battaglia E."/>
            <person name="Haridas S."/>
            <person name="Andreopoulos W."/>
            <person name="Labutti K."/>
            <person name="Pangilinan J."/>
            <person name="Floch G.L."/>
            <person name="Makela M.R."/>
            <person name="Henrissat B."/>
            <person name="Grigoriev I.V."/>
            <person name="Crouch J.A."/>
            <person name="De Vries R.P."/>
            <person name="Sukno S.A."/>
            <person name="Thon M.R."/>
        </authorList>
    </citation>
    <scope>NUCLEOTIDE SEQUENCE</scope>
    <source>
        <strain evidence="1">MAFF235873</strain>
    </source>
</reference>
<accession>A0AAD9HEU3</accession>
<dbReference type="PANTHER" id="PTHR17630:SF105">
    <property type="entry name" value="DIENELACTONE HYDROLASE FAMILY PROTEIN (AFU_ORTHOLOGUE AFUA_4G08790)"/>
    <property type="match status" value="1"/>
</dbReference>
<dbReference type="AlphaFoldDB" id="A0AAD9HEU3"/>
<dbReference type="PANTHER" id="PTHR17630">
    <property type="entry name" value="DIENELACTONE HYDROLASE"/>
    <property type="match status" value="1"/>
</dbReference>
<comment type="caution">
    <text evidence="1">The sequence shown here is derived from an EMBL/GenBank/DDBJ whole genome shotgun (WGS) entry which is preliminary data.</text>
</comment>
<dbReference type="Proteomes" id="UP001232148">
    <property type="component" value="Unassembled WGS sequence"/>
</dbReference>
<evidence type="ECO:0000313" key="2">
    <source>
        <dbReference type="Proteomes" id="UP001232148"/>
    </source>
</evidence>
<evidence type="ECO:0008006" key="3">
    <source>
        <dbReference type="Google" id="ProtNLM"/>
    </source>
</evidence>
<organism evidence="1 2">
    <name type="scientific">Colletotrichum zoysiae</name>
    <dbReference type="NCBI Taxonomy" id="1216348"/>
    <lineage>
        <taxon>Eukaryota</taxon>
        <taxon>Fungi</taxon>
        <taxon>Dikarya</taxon>
        <taxon>Ascomycota</taxon>
        <taxon>Pezizomycotina</taxon>
        <taxon>Sordariomycetes</taxon>
        <taxon>Hypocreomycetidae</taxon>
        <taxon>Glomerellales</taxon>
        <taxon>Glomerellaceae</taxon>
        <taxon>Colletotrichum</taxon>
        <taxon>Colletotrichum graminicola species complex</taxon>
    </lineage>
</organism>
<dbReference type="EMBL" id="MU842910">
    <property type="protein sequence ID" value="KAK2026647.1"/>
    <property type="molecule type" value="Genomic_DNA"/>
</dbReference>
<protein>
    <recommendedName>
        <fullName evidence="3">Dienelactone hydrolase</fullName>
    </recommendedName>
</protein>
<keyword evidence="2" id="KW-1185">Reference proteome</keyword>
<name>A0AAD9HEU3_9PEZI</name>
<dbReference type="Gene3D" id="3.40.50.1820">
    <property type="entry name" value="alpha/beta hydrolase"/>
    <property type="match status" value="1"/>
</dbReference>
<gene>
    <name evidence="1" type="ORF">LX32DRAFT_641667</name>
</gene>